<evidence type="ECO:0000313" key="3">
    <source>
        <dbReference type="Proteomes" id="UP000076871"/>
    </source>
</evidence>
<dbReference type="InParanoid" id="A0A165CHL4"/>
<gene>
    <name evidence="2" type="ORF">LAESUDRAFT_815036</name>
</gene>
<sequence length="477" mass="55790">MNANTQPAGFPLEILHKIITYLPRKDKWTALFVSRIFYQTTAPSVFAALHLEIGRWGRSDHFKTDADCVEENADRNWSIFMHIIRNRTFASFVRSLYIVASSLERYAIVDRNMLTEMVRSLPNLRLVHWYGENPLPSMEFLDALLESCPHLREVSLPWPIDPEQCLNRFTHLEVIRLSADDDEDNYDLMNPNSDFDGYLSSDGKRLRELSIPASLIWNTPDHVLRDLTELTLTPPCSLDNLDILFQQGARLESLCVLQSYHNKPLPIKRTMKTNLSALPSLTSFKVLFGKLDPDDIPILANFLRCKKNLRRLDISLVDLDWKFMQPLLDVISTSRSLEVLGLDIIQGSPFTFHDHSVLQRSLPRDLVALRLYTYFKKVDIDADTWFELWTQRPKITYTHWKGDWPPSFVRKLLFETQSMKMVVESFIITEIDRTTDDITPLPLWSRKKVKFRIKEDFQCADWEWLARHHDLFTMGDW</sequence>
<organism evidence="2 3">
    <name type="scientific">Laetiporus sulphureus 93-53</name>
    <dbReference type="NCBI Taxonomy" id="1314785"/>
    <lineage>
        <taxon>Eukaryota</taxon>
        <taxon>Fungi</taxon>
        <taxon>Dikarya</taxon>
        <taxon>Basidiomycota</taxon>
        <taxon>Agaricomycotina</taxon>
        <taxon>Agaricomycetes</taxon>
        <taxon>Polyporales</taxon>
        <taxon>Laetiporus</taxon>
    </lineage>
</organism>
<dbReference type="InterPro" id="IPR032675">
    <property type="entry name" value="LRR_dom_sf"/>
</dbReference>
<dbReference type="Proteomes" id="UP000076871">
    <property type="component" value="Unassembled WGS sequence"/>
</dbReference>
<protein>
    <recommendedName>
        <fullName evidence="1">F-box domain-containing protein</fullName>
    </recommendedName>
</protein>
<dbReference type="Pfam" id="PF00646">
    <property type="entry name" value="F-box"/>
    <property type="match status" value="1"/>
</dbReference>
<dbReference type="SUPFAM" id="SSF52047">
    <property type="entry name" value="RNI-like"/>
    <property type="match status" value="1"/>
</dbReference>
<dbReference type="RefSeq" id="XP_040760570.1">
    <property type="nucleotide sequence ID" value="XM_040914649.1"/>
</dbReference>
<dbReference type="OrthoDB" id="3238099at2759"/>
<proteinExistence type="predicted"/>
<keyword evidence="3" id="KW-1185">Reference proteome</keyword>
<reference evidence="2 3" key="1">
    <citation type="journal article" date="2016" name="Mol. Biol. Evol.">
        <title>Comparative Genomics of Early-Diverging Mushroom-Forming Fungi Provides Insights into the Origins of Lignocellulose Decay Capabilities.</title>
        <authorList>
            <person name="Nagy L.G."/>
            <person name="Riley R."/>
            <person name="Tritt A."/>
            <person name="Adam C."/>
            <person name="Daum C."/>
            <person name="Floudas D."/>
            <person name="Sun H."/>
            <person name="Yadav J.S."/>
            <person name="Pangilinan J."/>
            <person name="Larsson K.H."/>
            <person name="Matsuura K."/>
            <person name="Barry K."/>
            <person name="Labutti K."/>
            <person name="Kuo R."/>
            <person name="Ohm R.A."/>
            <person name="Bhattacharya S.S."/>
            <person name="Shirouzu T."/>
            <person name="Yoshinaga Y."/>
            <person name="Martin F.M."/>
            <person name="Grigoriev I.V."/>
            <person name="Hibbett D.S."/>
        </authorList>
    </citation>
    <scope>NUCLEOTIDE SEQUENCE [LARGE SCALE GENOMIC DNA]</scope>
    <source>
        <strain evidence="2 3">93-53</strain>
    </source>
</reference>
<dbReference type="AlphaFoldDB" id="A0A165CHL4"/>
<evidence type="ECO:0000313" key="2">
    <source>
        <dbReference type="EMBL" id="KZT02830.1"/>
    </source>
</evidence>
<accession>A0A165CHL4</accession>
<dbReference type="Gene3D" id="3.80.10.10">
    <property type="entry name" value="Ribonuclease Inhibitor"/>
    <property type="match status" value="1"/>
</dbReference>
<dbReference type="EMBL" id="KV427649">
    <property type="protein sequence ID" value="KZT02830.1"/>
    <property type="molecule type" value="Genomic_DNA"/>
</dbReference>
<feature type="domain" description="F-box" evidence="1">
    <location>
        <begin position="10"/>
        <end position="39"/>
    </location>
</feature>
<dbReference type="InterPro" id="IPR001810">
    <property type="entry name" value="F-box_dom"/>
</dbReference>
<dbReference type="GeneID" id="63831676"/>
<evidence type="ECO:0000259" key="1">
    <source>
        <dbReference type="Pfam" id="PF00646"/>
    </source>
</evidence>
<name>A0A165CHL4_9APHY</name>